<sequence>MSLLTLNLNPDCLLAVLWFLDVGDVLRLRLTCRALCQFTKERDVWAQTLRAMLQGDFAPLPVMHGSVTLLSSEQLESIARRAARLESDWYGDTVAPRSFKQLRIGRSVTWLRLVHARWLIVASSDTQTSALSCWDLAVLTEELTLNNPTAECFLTGPVRSGELRLTSDGGIILAIGVDSR</sequence>
<dbReference type="OrthoDB" id="2786194at2759"/>
<organism evidence="2 3">
    <name type="scientific">Hydnomerulius pinastri MD-312</name>
    <dbReference type="NCBI Taxonomy" id="994086"/>
    <lineage>
        <taxon>Eukaryota</taxon>
        <taxon>Fungi</taxon>
        <taxon>Dikarya</taxon>
        <taxon>Basidiomycota</taxon>
        <taxon>Agaricomycotina</taxon>
        <taxon>Agaricomycetes</taxon>
        <taxon>Agaricomycetidae</taxon>
        <taxon>Boletales</taxon>
        <taxon>Boletales incertae sedis</taxon>
        <taxon>Leucogyrophana</taxon>
    </lineage>
</organism>
<gene>
    <name evidence="2" type="ORF">HYDPIDRAFT_28473</name>
</gene>
<accession>A0A0C9VG22</accession>
<dbReference type="EMBL" id="KN839846">
    <property type="protein sequence ID" value="KIJ64534.1"/>
    <property type="molecule type" value="Genomic_DNA"/>
</dbReference>
<protein>
    <recommendedName>
        <fullName evidence="1">F-box domain-containing protein</fullName>
    </recommendedName>
</protein>
<keyword evidence="3" id="KW-1185">Reference proteome</keyword>
<reference evidence="2 3" key="1">
    <citation type="submission" date="2014-04" db="EMBL/GenBank/DDBJ databases">
        <title>Evolutionary Origins and Diversification of the Mycorrhizal Mutualists.</title>
        <authorList>
            <consortium name="DOE Joint Genome Institute"/>
            <consortium name="Mycorrhizal Genomics Consortium"/>
            <person name="Kohler A."/>
            <person name="Kuo A."/>
            <person name="Nagy L.G."/>
            <person name="Floudas D."/>
            <person name="Copeland A."/>
            <person name="Barry K.W."/>
            <person name="Cichocki N."/>
            <person name="Veneault-Fourrey C."/>
            <person name="LaButti K."/>
            <person name="Lindquist E.A."/>
            <person name="Lipzen A."/>
            <person name="Lundell T."/>
            <person name="Morin E."/>
            <person name="Murat C."/>
            <person name="Riley R."/>
            <person name="Ohm R."/>
            <person name="Sun H."/>
            <person name="Tunlid A."/>
            <person name="Henrissat B."/>
            <person name="Grigoriev I.V."/>
            <person name="Hibbett D.S."/>
            <person name="Martin F."/>
        </authorList>
    </citation>
    <scope>NUCLEOTIDE SEQUENCE [LARGE SCALE GENOMIC DNA]</scope>
    <source>
        <strain evidence="2 3">MD-312</strain>
    </source>
</reference>
<dbReference type="AlphaFoldDB" id="A0A0C9VG22"/>
<dbReference type="Proteomes" id="UP000053820">
    <property type="component" value="Unassembled WGS sequence"/>
</dbReference>
<proteinExistence type="predicted"/>
<dbReference type="InterPro" id="IPR001810">
    <property type="entry name" value="F-box_dom"/>
</dbReference>
<evidence type="ECO:0000313" key="2">
    <source>
        <dbReference type="EMBL" id="KIJ64534.1"/>
    </source>
</evidence>
<name>A0A0C9VG22_9AGAM</name>
<dbReference type="InterPro" id="IPR036047">
    <property type="entry name" value="F-box-like_dom_sf"/>
</dbReference>
<dbReference type="CDD" id="cd09917">
    <property type="entry name" value="F-box_SF"/>
    <property type="match status" value="1"/>
</dbReference>
<feature type="domain" description="F-box" evidence="1">
    <location>
        <begin position="6"/>
        <end position="45"/>
    </location>
</feature>
<dbReference type="Pfam" id="PF00646">
    <property type="entry name" value="F-box"/>
    <property type="match status" value="1"/>
</dbReference>
<evidence type="ECO:0000259" key="1">
    <source>
        <dbReference type="Pfam" id="PF00646"/>
    </source>
</evidence>
<evidence type="ECO:0000313" key="3">
    <source>
        <dbReference type="Proteomes" id="UP000053820"/>
    </source>
</evidence>
<dbReference type="SUPFAM" id="SSF81383">
    <property type="entry name" value="F-box domain"/>
    <property type="match status" value="1"/>
</dbReference>
<dbReference type="HOGENOM" id="CLU_1504024_0_0_1"/>